<dbReference type="AlphaFoldDB" id="A0A8T1Y8W0"/>
<dbReference type="InterPro" id="IPR054722">
    <property type="entry name" value="PolX-like_BBD"/>
</dbReference>
<evidence type="ECO:0000256" key="2">
    <source>
        <dbReference type="SAM" id="MobiDB-lite"/>
    </source>
</evidence>
<dbReference type="PANTHER" id="PTHR35317">
    <property type="entry name" value="OS04G0629600 PROTEIN"/>
    <property type="match status" value="1"/>
</dbReference>
<evidence type="ECO:0000256" key="1">
    <source>
        <dbReference type="PROSITE-ProRule" id="PRU00047"/>
    </source>
</evidence>
<evidence type="ECO:0000259" key="3">
    <source>
        <dbReference type="PROSITE" id="PS50158"/>
    </source>
</evidence>
<sequence>MFIVADLTPSSEWVEAGLLLERPLEELLLSFGKKILKQFPGFEVKREDGFKDLFSSCDKNVVRLSYEITHSTVFDGQNYVFWAARMRTTLMNKDLWEVVKDGVPESTTQLHETPGADKGKEAANWKALKAKDIAALQIIQHTVADVVFDKILSATSAHQAWKLLEHSYQGNEKVKTVRLQSLRREFENLKMKEGENVKAYSDRIQAVANQMRALGEGKSDFDLVVKMLASMPKSYASLSSLMEETKDLKTVTYAELIGSLEAHEKKFFPDEEEDVEGAFHARFKNLSTDDNGKTSSGQSSYKRRRWCGHCKMDNHNEDMCFQKHKRLRTCFVCGKPGHFSRECNARKTEQAQVNQEHDEEVEEEGEYHMFTARQADQESFEENNWLIDSGCTNHMTPNDNLFIKINKNIKVPIRIGNGAVLMSKGKGDVEVMTKKGRKVIRNVFLVPEITKNLLSVSQMIKNGYEVVFKQSSCIIHDQAGKKIAEVEMIKNSFHLKLSSIEETTMLAQSQNEKLRHQKVDKAKDSNLRMLQPYKQRFMMLEYTEPDLNNQQTSNPKGIIEKKSEIGNKYVEHQTKKNGAEAVKQKSVAEFKNQRGSETDKKEYKVRDSKEMVQGTKPNKMVIKEDTIQRIESSPESKREQKMIGEVISKDMKKIQDRLEEDAEKTHGKVKGSQESRHRGFNFQNSEATNKKEPSEKQNLKLQHQNKEEVKELPASGKSNVMKTGEINLDPEYLQKKIKLKSVEHEGKQNKIEETSIQEGATQGKREIKQSNSRMSYAEVLKSSPLIKSKGTSGEAIKTRGGNWNPRRSRRLLAMVDEEARANDQEPETIEIPEESETIPDPSESEAASKPSEKETVPQPQQKQKQKRGENLSPRRSRRLLAMVEEEGRVNDPEAERIEIPDERDIIRDPSESEAASRYTERMAERRNTERNTERKRRFTEWMAERRNTERKRRFTDRWMEIMV</sequence>
<dbReference type="Proteomes" id="UP000694240">
    <property type="component" value="Chromosome 12"/>
</dbReference>
<feature type="compositionally biased region" description="Basic and acidic residues" evidence="2">
    <location>
        <begin position="654"/>
        <end position="677"/>
    </location>
</feature>
<keyword evidence="5" id="KW-1185">Reference proteome</keyword>
<proteinExistence type="predicted"/>
<dbReference type="GO" id="GO:0003676">
    <property type="term" value="F:nucleic acid binding"/>
    <property type="evidence" value="ECO:0007669"/>
    <property type="project" value="InterPro"/>
</dbReference>
<feature type="compositionally biased region" description="Basic and acidic residues" evidence="2">
    <location>
        <begin position="885"/>
        <end position="910"/>
    </location>
</feature>
<dbReference type="Pfam" id="PF14223">
    <property type="entry name" value="Retrotran_gag_2"/>
    <property type="match status" value="1"/>
</dbReference>
<keyword evidence="1" id="KW-0479">Metal-binding</keyword>
<dbReference type="EMBL" id="JAEFBK010000012">
    <property type="protein sequence ID" value="KAG7543596.1"/>
    <property type="molecule type" value="Genomic_DNA"/>
</dbReference>
<accession>A0A8T1Y8W0</accession>
<feature type="compositionally biased region" description="Basic and acidic residues" evidence="2">
    <location>
        <begin position="743"/>
        <end position="753"/>
    </location>
</feature>
<feature type="compositionally biased region" description="Low complexity" evidence="2">
    <location>
        <begin position="838"/>
        <end position="849"/>
    </location>
</feature>
<feature type="compositionally biased region" description="Acidic residues" evidence="2">
    <location>
        <begin position="824"/>
        <end position="837"/>
    </location>
</feature>
<dbReference type="Pfam" id="PF00098">
    <property type="entry name" value="zf-CCHC"/>
    <property type="match status" value="1"/>
</dbReference>
<keyword evidence="1" id="KW-0862">Zinc</keyword>
<protein>
    <submittedName>
        <fullName evidence="4">Zinc finger CCHC-type</fullName>
    </submittedName>
</protein>
<evidence type="ECO:0000313" key="5">
    <source>
        <dbReference type="Proteomes" id="UP000694240"/>
    </source>
</evidence>
<dbReference type="SMART" id="SM00343">
    <property type="entry name" value="ZnF_C2HC"/>
    <property type="match status" value="1"/>
</dbReference>
<feature type="compositionally biased region" description="Basic and acidic residues" evidence="2">
    <location>
        <begin position="918"/>
        <end position="934"/>
    </location>
</feature>
<evidence type="ECO:0000313" key="4">
    <source>
        <dbReference type="EMBL" id="KAG7543596.1"/>
    </source>
</evidence>
<comment type="caution">
    <text evidence="4">The sequence shown here is derived from an EMBL/GenBank/DDBJ whole genome shotgun (WGS) entry which is preliminary data.</text>
</comment>
<dbReference type="PROSITE" id="PS50158">
    <property type="entry name" value="ZF_CCHC"/>
    <property type="match status" value="1"/>
</dbReference>
<keyword evidence="1" id="KW-0863">Zinc-finger</keyword>
<dbReference type="Pfam" id="PF22936">
    <property type="entry name" value="Pol_BBD"/>
    <property type="match status" value="1"/>
</dbReference>
<organism evidence="4 5">
    <name type="scientific">Arabidopsis thaliana x Arabidopsis arenosa</name>
    <dbReference type="NCBI Taxonomy" id="1240361"/>
    <lineage>
        <taxon>Eukaryota</taxon>
        <taxon>Viridiplantae</taxon>
        <taxon>Streptophyta</taxon>
        <taxon>Embryophyta</taxon>
        <taxon>Tracheophyta</taxon>
        <taxon>Spermatophyta</taxon>
        <taxon>Magnoliopsida</taxon>
        <taxon>eudicotyledons</taxon>
        <taxon>Gunneridae</taxon>
        <taxon>Pentapetalae</taxon>
        <taxon>rosids</taxon>
        <taxon>malvids</taxon>
        <taxon>Brassicales</taxon>
        <taxon>Brassicaceae</taxon>
        <taxon>Camelineae</taxon>
        <taxon>Arabidopsis</taxon>
    </lineage>
</organism>
<gene>
    <name evidence="4" type="ORF">ISN45_Aa07g034990</name>
</gene>
<dbReference type="PANTHER" id="PTHR35317:SF35">
    <property type="entry name" value="DUF4219 DOMAIN-CONTAINING PROTEIN"/>
    <property type="match status" value="1"/>
</dbReference>
<reference evidence="4 5" key="1">
    <citation type="submission" date="2020-12" db="EMBL/GenBank/DDBJ databases">
        <title>Concerted genomic and epigenomic changes stabilize Arabidopsis allopolyploids.</title>
        <authorList>
            <person name="Chen Z."/>
        </authorList>
    </citation>
    <scope>NUCLEOTIDE SEQUENCE [LARGE SCALE GENOMIC DNA]</scope>
    <source>
        <strain evidence="4">Allo738</strain>
        <tissue evidence="4">Leaf</tissue>
    </source>
</reference>
<feature type="domain" description="CCHC-type" evidence="3">
    <location>
        <begin position="330"/>
        <end position="343"/>
    </location>
</feature>
<dbReference type="GO" id="GO:0008270">
    <property type="term" value="F:zinc ion binding"/>
    <property type="evidence" value="ECO:0007669"/>
    <property type="project" value="UniProtKB-KW"/>
</dbReference>
<feature type="region of interest" description="Disordered" evidence="2">
    <location>
        <begin position="654"/>
        <end position="725"/>
    </location>
</feature>
<feature type="compositionally biased region" description="Basic and acidic residues" evidence="2">
    <location>
        <begin position="688"/>
        <end position="711"/>
    </location>
</feature>
<feature type="region of interest" description="Disordered" evidence="2">
    <location>
        <begin position="743"/>
        <end position="934"/>
    </location>
</feature>
<dbReference type="InterPro" id="IPR001878">
    <property type="entry name" value="Znf_CCHC"/>
</dbReference>
<name>A0A8T1Y8W0_9BRAS</name>
<feature type="region of interest" description="Disordered" evidence="2">
    <location>
        <begin position="575"/>
        <end position="602"/>
    </location>
</feature>